<evidence type="ECO:0000256" key="3">
    <source>
        <dbReference type="ARBA" id="ARBA00009587"/>
    </source>
</evidence>
<comment type="similarity">
    <text evidence="3">Belongs to the long-chain O-acyltransferase family.</text>
</comment>
<evidence type="ECO:0000259" key="13">
    <source>
        <dbReference type="Pfam" id="PF06974"/>
    </source>
</evidence>
<comment type="caution">
    <text evidence="14">The sequence shown here is derived from an EMBL/GenBank/DDBJ whole genome shotgun (WGS) entry which is preliminary data.</text>
</comment>
<accession>A0ABW1FVJ1</accession>
<comment type="catalytic activity">
    <reaction evidence="10">
        <text>an acyl-CoA + a 1,2-diacyl-sn-glycerol = a triacyl-sn-glycerol + CoA</text>
        <dbReference type="Rhea" id="RHEA:10868"/>
        <dbReference type="ChEBI" id="CHEBI:17815"/>
        <dbReference type="ChEBI" id="CHEBI:57287"/>
        <dbReference type="ChEBI" id="CHEBI:58342"/>
        <dbReference type="ChEBI" id="CHEBI:64615"/>
        <dbReference type="EC" id="2.3.1.20"/>
    </reaction>
</comment>
<gene>
    <name evidence="14" type="ORF">ACFP3V_02200</name>
</gene>
<evidence type="ECO:0000256" key="9">
    <source>
        <dbReference type="ARBA" id="ARBA00023315"/>
    </source>
</evidence>
<name>A0ABW1FVJ1_9ACTN</name>
<evidence type="ECO:0000256" key="6">
    <source>
        <dbReference type="ARBA" id="ARBA00022679"/>
    </source>
</evidence>
<dbReference type="EMBL" id="JBHSQJ010000007">
    <property type="protein sequence ID" value="MFC5906033.1"/>
    <property type="molecule type" value="Genomic_DNA"/>
</dbReference>
<keyword evidence="7" id="KW-0319">Glycerol metabolism</keyword>
<evidence type="ECO:0000259" key="12">
    <source>
        <dbReference type="Pfam" id="PF03007"/>
    </source>
</evidence>
<reference evidence="15" key="1">
    <citation type="journal article" date="2019" name="Int. J. Syst. Evol. Microbiol.">
        <title>The Global Catalogue of Microorganisms (GCM) 10K type strain sequencing project: providing services to taxonomists for standard genome sequencing and annotation.</title>
        <authorList>
            <consortium name="The Broad Institute Genomics Platform"/>
            <consortium name="The Broad Institute Genome Sequencing Center for Infectious Disease"/>
            <person name="Wu L."/>
            <person name="Ma J."/>
        </authorList>
    </citation>
    <scope>NUCLEOTIDE SEQUENCE [LARGE SCALE GENOMIC DNA]</scope>
    <source>
        <strain evidence="15">JCM 4816</strain>
    </source>
</reference>
<sequence>MAAAGTATPLTALDSTFLGLESAESPMHLGALLRFGPGGPPADVLPVLLAERAARSPRLRQVVSVPLNPFKAPQWVPDPNFHAPRHVRVHEVGGGAGAVERLAASLMAGPLHRGLPPWELHVLFRPGGPEEGFHLLTKLHHAAVDGLRAVEIVTRLFDRLQHSAASAVASPGAPSAPSTPVSGPPPVPPVGPPFVPTLPAPLRRLTDQALRSSSVLTGVATAALGSVMRPSGHPLHSPTGSVDRVLTLRSFPLAELQRVRRAHGGTLHDVVLALLAGALRRWYLGLGHDPERHSTRVLVPVSRRTRAGEVLHGNQLSGYLVTLPLSEPDPLVRLFRVRESMAACKDHGPSRGAGAVATLPELLPAGVQRFTGPLLRPTAPLLFDALATDVPIPGLPFTLGGAPLAAVHPLPPLAQGHLLALATSRYRDRVHVTVHGTVVSYRDPRLLGPALSAELAELLRT</sequence>
<keyword evidence="5" id="KW-0444">Lipid biosynthesis</keyword>
<keyword evidence="9" id="KW-0012">Acyltransferase</keyword>
<dbReference type="Pfam" id="PF03007">
    <property type="entry name" value="WS_DGAT_cat"/>
    <property type="match status" value="1"/>
</dbReference>
<dbReference type="Pfam" id="PF06974">
    <property type="entry name" value="WS_DGAT_C"/>
    <property type="match status" value="1"/>
</dbReference>
<keyword evidence="15" id="KW-1185">Reference proteome</keyword>
<dbReference type="EC" id="2.3.1.20" evidence="4"/>
<feature type="compositionally biased region" description="Low complexity" evidence="11">
    <location>
        <begin position="168"/>
        <end position="181"/>
    </location>
</feature>
<comment type="pathway">
    <text evidence="1">Glycerolipid metabolism; triacylglycerol biosynthesis.</text>
</comment>
<evidence type="ECO:0000256" key="5">
    <source>
        <dbReference type="ARBA" id="ARBA00022516"/>
    </source>
</evidence>
<evidence type="ECO:0000256" key="10">
    <source>
        <dbReference type="ARBA" id="ARBA00048109"/>
    </source>
</evidence>
<evidence type="ECO:0000256" key="7">
    <source>
        <dbReference type="ARBA" id="ARBA00022798"/>
    </source>
</evidence>
<evidence type="ECO:0000313" key="14">
    <source>
        <dbReference type="EMBL" id="MFC5906033.1"/>
    </source>
</evidence>
<evidence type="ECO:0000256" key="1">
    <source>
        <dbReference type="ARBA" id="ARBA00004771"/>
    </source>
</evidence>
<organism evidence="14 15">
    <name type="scientific">Streptacidiphilus monticola</name>
    <dbReference type="NCBI Taxonomy" id="2161674"/>
    <lineage>
        <taxon>Bacteria</taxon>
        <taxon>Bacillati</taxon>
        <taxon>Actinomycetota</taxon>
        <taxon>Actinomycetes</taxon>
        <taxon>Kitasatosporales</taxon>
        <taxon>Streptomycetaceae</taxon>
        <taxon>Streptacidiphilus</taxon>
    </lineage>
</organism>
<feature type="domain" description="O-acyltransferase WSD1 C-terminal" evidence="13">
    <location>
        <begin position="313"/>
        <end position="458"/>
    </location>
</feature>
<keyword evidence="6" id="KW-0808">Transferase</keyword>
<protein>
    <recommendedName>
        <fullName evidence="4">diacylglycerol O-acyltransferase</fullName>
        <ecNumber evidence="4">2.3.1.20</ecNumber>
    </recommendedName>
</protein>
<dbReference type="InterPro" id="IPR009721">
    <property type="entry name" value="O-acyltransferase_WSD1_C"/>
</dbReference>
<dbReference type="PANTHER" id="PTHR31650">
    <property type="entry name" value="O-ACYLTRANSFERASE (WSD1-LIKE) FAMILY PROTEIN"/>
    <property type="match status" value="1"/>
</dbReference>
<dbReference type="PANTHER" id="PTHR31650:SF1">
    <property type="entry name" value="WAX ESTER SYNTHASE_DIACYLGLYCEROL ACYLTRANSFERASE 4-RELATED"/>
    <property type="match status" value="1"/>
</dbReference>
<evidence type="ECO:0000256" key="4">
    <source>
        <dbReference type="ARBA" id="ARBA00013244"/>
    </source>
</evidence>
<feature type="domain" description="O-acyltransferase WSD1-like N-terminal" evidence="12">
    <location>
        <begin position="10"/>
        <end position="271"/>
    </location>
</feature>
<feature type="region of interest" description="Disordered" evidence="11">
    <location>
        <begin position="168"/>
        <end position="187"/>
    </location>
</feature>
<dbReference type="InterPro" id="IPR004255">
    <property type="entry name" value="O-acyltransferase_WSD1_N"/>
</dbReference>
<dbReference type="SUPFAM" id="SSF52777">
    <property type="entry name" value="CoA-dependent acyltransferases"/>
    <property type="match status" value="1"/>
</dbReference>
<evidence type="ECO:0000256" key="8">
    <source>
        <dbReference type="ARBA" id="ARBA00023098"/>
    </source>
</evidence>
<evidence type="ECO:0000256" key="11">
    <source>
        <dbReference type="SAM" id="MobiDB-lite"/>
    </source>
</evidence>
<dbReference type="RefSeq" id="WP_380579059.1">
    <property type="nucleotide sequence ID" value="NZ_JBHSQJ010000007.1"/>
</dbReference>
<proteinExistence type="inferred from homology"/>
<comment type="pathway">
    <text evidence="2">Lipid metabolism.</text>
</comment>
<dbReference type="Proteomes" id="UP001596174">
    <property type="component" value="Unassembled WGS sequence"/>
</dbReference>
<evidence type="ECO:0000313" key="15">
    <source>
        <dbReference type="Proteomes" id="UP001596174"/>
    </source>
</evidence>
<dbReference type="InterPro" id="IPR045034">
    <property type="entry name" value="O-acyltransferase_WSD1-like"/>
</dbReference>
<evidence type="ECO:0000256" key="2">
    <source>
        <dbReference type="ARBA" id="ARBA00005189"/>
    </source>
</evidence>
<keyword evidence="8" id="KW-0443">Lipid metabolism</keyword>